<protein>
    <submittedName>
        <fullName evidence="1">Uncharacterized protein</fullName>
    </submittedName>
</protein>
<evidence type="ECO:0000313" key="2">
    <source>
        <dbReference type="Proteomes" id="UP000004835"/>
    </source>
</evidence>
<dbReference type="EMBL" id="AEWT01000034">
    <property type="protein sequence ID" value="EGC67896.1"/>
    <property type="molecule type" value="Genomic_DNA"/>
</dbReference>
<comment type="caution">
    <text evidence="1">The sequence shown here is derived from an EMBL/GenBank/DDBJ whole genome shotgun (WGS) entry which is preliminary data.</text>
</comment>
<evidence type="ECO:0000313" key="1">
    <source>
        <dbReference type="EMBL" id="EGC67896.1"/>
    </source>
</evidence>
<reference evidence="1 2" key="1">
    <citation type="submission" date="2011-01" db="EMBL/GenBank/DDBJ databases">
        <authorList>
            <person name="Muzny D."/>
            <person name="Qin X."/>
            <person name="Deng J."/>
            <person name="Jiang H."/>
            <person name="Liu Y."/>
            <person name="Qu J."/>
            <person name="Song X.-Z."/>
            <person name="Zhang L."/>
            <person name="Thornton R."/>
            <person name="Coyle M."/>
            <person name="Francisco L."/>
            <person name="Jackson L."/>
            <person name="Javaid M."/>
            <person name="Korchina V."/>
            <person name="Kovar C."/>
            <person name="Mata R."/>
            <person name="Mathew T."/>
            <person name="Ngo R."/>
            <person name="Nguyen L."/>
            <person name="Nguyen N."/>
            <person name="Okwuonu G."/>
            <person name="Ongeri F."/>
            <person name="Pham C."/>
            <person name="Simmons D."/>
            <person name="Wilczek-Boney K."/>
            <person name="Hale W."/>
            <person name="Jakkamsetti A."/>
            <person name="Pham P."/>
            <person name="Ruth R."/>
            <person name="San Lucas F."/>
            <person name="Warren J."/>
            <person name="Zhang J."/>
            <person name="Zhao Z."/>
            <person name="Zhou C."/>
            <person name="Zhu D."/>
            <person name="Lee S."/>
            <person name="Bess C."/>
            <person name="Blankenburg K."/>
            <person name="Forbes L."/>
            <person name="Fu Q."/>
            <person name="Gubbala S."/>
            <person name="Hirani K."/>
            <person name="Jayaseelan J.C."/>
            <person name="Lara F."/>
            <person name="Munidasa M."/>
            <person name="Palculict T."/>
            <person name="Patil S."/>
            <person name="Pu L.-L."/>
            <person name="Saada N."/>
            <person name="Tang L."/>
            <person name="Weissenberger G."/>
            <person name="Zhu Y."/>
            <person name="Hemphill L."/>
            <person name="Shang Y."/>
            <person name="Youmans B."/>
            <person name="Ayvaz T."/>
            <person name="Ross M."/>
            <person name="Santibanez J."/>
            <person name="Aqrawi P."/>
            <person name="Gross S."/>
            <person name="Joshi V."/>
            <person name="Fowler G."/>
            <person name="Nazareth L."/>
            <person name="Reid J."/>
            <person name="Worley K."/>
            <person name="Petrosino J."/>
            <person name="Highlander S."/>
            <person name="Gibbs R."/>
        </authorList>
    </citation>
    <scope>NUCLEOTIDE SEQUENCE [LARGE SCALE GENOMIC DNA]</scope>
    <source>
        <strain evidence="1 2">ATCC 12755</strain>
    </source>
</reference>
<dbReference type="Proteomes" id="UP000004835">
    <property type="component" value="Unassembled WGS sequence"/>
</dbReference>
<name>F0EPX7_ENTCA</name>
<accession>F0EPX7</accession>
<proteinExistence type="predicted"/>
<dbReference type="HOGENOM" id="CLU_2972266_0_0_9"/>
<gene>
    <name evidence="1" type="ORF">HMPREF9087_3469</name>
</gene>
<organism evidence="1 2">
    <name type="scientific">Enterococcus casseliflavus ATCC 12755</name>
    <dbReference type="NCBI Taxonomy" id="888066"/>
    <lineage>
        <taxon>Bacteria</taxon>
        <taxon>Bacillati</taxon>
        <taxon>Bacillota</taxon>
        <taxon>Bacilli</taxon>
        <taxon>Lactobacillales</taxon>
        <taxon>Enterococcaceae</taxon>
        <taxon>Enterococcus</taxon>
    </lineage>
</organism>
<dbReference type="AlphaFoldDB" id="F0EPX7"/>
<sequence>MNVTNYINQLTELLVFNLNIKIKMKSDNYTHRLGKNIDKKVKEQVNRLLLLDQKRERA</sequence>